<reference evidence="1 2" key="1">
    <citation type="submission" date="2020-08" db="EMBL/GenBank/DDBJ databases">
        <authorList>
            <person name="Hejnol A."/>
        </authorList>
    </citation>
    <scope>NUCLEOTIDE SEQUENCE [LARGE SCALE GENOMIC DNA]</scope>
</reference>
<keyword evidence="2" id="KW-1185">Reference proteome</keyword>
<accession>A0A7I8VED9</accession>
<dbReference type="EMBL" id="CAJFCJ010000004">
    <property type="protein sequence ID" value="CAD5113752.1"/>
    <property type="molecule type" value="Genomic_DNA"/>
</dbReference>
<comment type="caution">
    <text evidence="1">The sequence shown here is derived from an EMBL/GenBank/DDBJ whole genome shotgun (WGS) entry which is preliminary data.</text>
</comment>
<evidence type="ECO:0000313" key="2">
    <source>
        <dbReference type="Proteomes" id="UP000549394"/>
    </source>
</evidence>
<sequence>MSEFLPTIPSVRSFLKIIREEFLYKKKEDRLDIRKSVLRYEKYWIPLLKKVEIDLEPPDDVRLIWFCRLLDSWGQEQTDETKENPGYKFKDNEYDTWFAQRRTKFLWEKEYPEEIYDSRKSTEKKSNGALNREECKIRKIFDLLEFLAYQTELQHYGDIRFISDSFKRYHDYMEGLISNSDDCITLNTAPTFDVFLIWLVHAINPCHLVHAVKHCLSSSWSLFNDPIPGTSFRGYKYNFELESYEKLPTVGDTAKIYYVQFKSLLLEKCWTRTKKYGIDIKLFGTSILEQRKFNRIKVKLGKVELLYGFKVIFHSKYHRGFEVEVKTWKRSGLIKKSISVANMFFNPLTSTGCKLDLGKSSHEIRLPKMSSCDPDVTLIYDLENHEDAGSQFLLFREPYFICSERNLPWQIIYILRKLPSWKLFENMNIGASKQFYLAKHS</sequence>
<protein>
    <submittedName>
        <fullName evidence="1">DgyrCDS2918</fullName>
    </submittedName>
</protein>
<gene>
    <name evidence="1" type="ORF">DGYR_LOCUS2689</name>
</gene>
<dbReference type="InterPro" id="IPR009836">
    <property type="entry name" value="GRDP-like"/>
</dbReference>
<evidence type="ECO:0000313" key="1">
    <source>
        <dbReference type="EMBL" id="CAD5113752.1"/>
    </source>
</evidence>
<dbReference type="PANTHER" id="PTHR34365:SF7">
    <property type="entry name" value="GLYCINE-RICH DOMAIN-CONTAINING PROTEIN 1"/>
    <property type="match status" value="1"/>
</dbReference>
<dbReference type="Pfam" id="PF07173">
    <property type="entry name" value="GRDP-like"/>
    <property type="match status" value="1"/>
</dbReference>
<organism evidence="1 2">
    <name type="scientific">Dimorphilus gyrociliatus</name>
    <dbReference type="NCBI Taxonomy" id="2664684"/>
    <lineage>
        <taxon>Eukaryota</taxon>
        <taxon>Metazoa</taxon>
        <taxon>Spiralia</taxon>
        <taxon>Lophotrochozoa</taxon>
        <taxon>Annelida</taxon>
        <taxon>Polychaeta</taxon>
        <taxon>Polychaeta incertae sedis</taxon>
        <taxon>Dinophilidae</taxon>
        <taxon>Dimorphilus</taxon>
    </lineage>
</organism>
<proteinExistence type="predicted"/>
<dbReference type="Proteomes" id="UP000549394">
    <property type="component" value="Unassembled WGS sequence"/>
</dbReference>
<name>A0A7I8VED9_9ANNE</name>
<dbReference type="AlphaFoldDB" id="A0A7I8VED9"/>
<dbReference type="PANTHER" id="PTHR34365">
    <property type="entry name" value="ENOLASE (DUF1399)"/>
    <property type="match status" value="1"/>
</dbReference>